<keyword evidence="2" id="KW-1185">Reference proteome</keyword>
<comment type="caution">
    <text evidence="1">The sequence shown here is derived from an EMBL/GenBank/DDBJ whole genome shotgun (WGS) entry which is preliminary data.</text>
</comment>
<organism evidence="1 2">
    <name type="scientific">Chloebia gouldiae</name>
    <name type="common">Gouldian finch</name>
    <name type="synonym">Erythrura gouldiae</name>
    <dbReference type="NCBI Taxonomy" id="44316"/>
    <lineage>
        <taxon>Eukaryota</taxon>
        <taxon>Metazoa</taxon>
        <taxon>Chordata</taxon>
        <taxon>Craniata</taxon>
        <taxon>Vertebrata</taxon>
        <taxon>Euteleostomi</taxon>
        <taxon>Archelosauria</taxon>
        <taxon>Archosauria</taxon>
        <taxon>Dinosauria</taxon>
        <taxon>Saurischia</taxon>
        <taxon>Theropoda</taxon>
        <taxon>Coelurosauria</taxon>
        <taxon>Aves</taxon>
        <taxon>Neognathae</taxon>
        <taxon>Neoaves</taxon>
        <taxon>Telluraves</taxon>
        <taxon>Australaves</taxon>
        <taxon>Passeriformes</taxon>
        <taxon>Passeroidea</taxon>
        <taxon>Passeridae</taxon>
        <taxon>Chloebia</taxon>
    </lineage>
</organism>
<reference evidence="1 2" key="1">
    <citation type="journal article" date="2018" name="Proc. R. Soc. B">
        <title>A non-coding region near Follistatin controls head colour polymorphism in the Gouldian finch.</title>
        <authorList>
            <person name="Toomey M.B."/>
            <person name="Marques C.I."/>
            <person name="Andrade P."/>
            <person name="Araujo P.M."/>
            <person name="Sabatino S."/>
            <person name="Gazda M.A."/>
            <person name="Afonso S."/>
            <person name="Lopes R.J."/>
            <person name="Corbo J.C."/>
            <person name="Carneiro M."/>
        </authorList>
    </citation>
    <scope>NUCLEOTIDE SEQUENCE [LARGE SCALE GENOMIC DNA]</scope>
    <source>
        <strain evidence="1">Red01</strain>
        <tissue evidence="1">Muscle</tissue>
    </source>
</reference>
<dbReference type="OrthoDB" id="10381000at2759"/>
<proteinExistence type="predicted"/>
<sequence>MEALQRLSSGQEKSLNSSHLCQKLQCFSSQSQEASAPGVCPGGLLVLPTLWGSQGWHKDSCRCCSGTGAVALWSHFKGVIMEHFGGCFWNSICSWISLRVQQSRAVVEALHSPLRTRAELSPQEPLRPRRLGAPVPLAGQLEIIADGLQECFLEPFPFCAPVWDGGRGAASGWKGAGERQRDLPGVTRAPWGTERTLCGQGR</sequence>
<protein>
    <submittedName>
        <fullName evidence="1">Uncharacterized protein</fullName>
    </submittedName>
</protein>
<dbReference type="EMBL" id="QUSF01001839">
    <property type="protein sequence ID" value="RLV63837.1"/>
    <property type="molecule type" value="Genomic_DNA"/>
</dbReference>
<name>A0A3L8Q941_CHLGU</name>
<evidence type="ECO:0000313" key="2">
    <source>
        <dbReference type="Proteomes" id="UP000276834"/>
    </source>
</evidence>
<accession>A0A3L8Q941</accession>
<gene>
    <name evidence="1" type="ORF">DV515_00017862</name>
</gene>
<dbReference type="AlphaFoldDB" id="A0A3L8Q941"/>
<evidence type="ECO:0000313" key="1">
    <source>
        <dbReference type="EMBL" id="RLV63837.1"/>
    </source>
</evidence>
<dbReference type="Proteomes" id="UP000276834">
    <property type="component" value="Unassembled WGS sequence"/>
</dbReference>